<dbReference type="InterPro" id="IPR050280">
    <property type="entry name" value="OMP_Chaperone_SurA"/>
</dbReference>
<gene>
    <name evidence="9" type="ORF">JQU52_05230</name>
</gene>
<keyword evidence="1 7" id="KW-0732">Signal</keyword>
<evidence type="ECO:0000256" key="1">
    <source>
        <dbReference type="ARBA" id="ARBA00022729"/>
    </source>
</evidence>
<dbReference type="PANTHER" id="PTHR47637:SF1">
    <property type="entry name" value="CHAPERONE SURA"/>
    <property type="match status" value="1"/>
</dbReference>
<organism evidence="9 10">
    <name type="scientific">Paralysiella testudinis</name>
    <dbReference type="NCBI Taxonomy" id="2809020"/>
    <lineage>
        <taxon>Bacteria</taxon>
        <taxon>Pseudomonadati</taxon>
        <taxon>Pseudomonadota</taxon>
        <taxon>Betaproteobacteria</taxon>
        <taxon>Neisseriales</taxon>
        <taxon>Neisseriaceae</taxon>
        <taxon>Paralysiella</taxon>
    </lineage>
</organism>
<dbReference type="Pfam" id="PF09312">
    <property type="entry name" value="SurA_N"/>
    <property type="match status" value="1"/>
</dbReference>
<dbReference type="Proteomes" id="UP000653156">
    <property type="component" value="Chromosome"/>
</dbReference>
<feature type="signal peptide" evidence="7">
    <location>
        <begin position="1"/>
        <end position="22"/>
    </location>
</feature>
<evidence type="ECO:0000256" key="5">
    <source>
        <dbReference type="ARBA" id="ARBA00023235"/>
    </source>
</evidence>
<dbReference type="InterPro" id="IPR000297">
    <property type="entry name" value="PPIase_PpiC"/>
</dbReference>
<dbReference type="KEGG" id="ptes:JQU52_05230"/>
<evidence type="ECO:0000256" key="4">
    <source>
        <dbReference type="ARBA" id="ARBA00023186"/>
    </source>
</evidence>
<dbReference type="SUPFAM" id="SSF109998">
    <property type="entry name" value="Triger factor/SurA peptide-binding domain-like"/>
    <property type="match status" value="1"/>
</dbReference>
<keyword evidence="3 6" id="KW-0697">Rotamase</keyword>
<name>A0A892ZK36_9NEIS</name>
<dbReference type="Gene3D" id="1.10.4030.10">
    <property type="entry name" value="Porin chaperone SurA, peptide-binding domain"/>
    <property type="match status" value="1"/>
</dbReference>
<accession>A0A892ZK36</accession>
<proteinExistence type="predicted"/>
<dbReference type="Gene3D" id="3.10.50.40">
    <property type="match status" value="1"/>
</dbReference>
<dbReference type="InterPro" id="IPR027304">
    <property type="entry name" value="Trigger_fact/SurA_dom_sf"/>
</dbReference>
<evidence type="ECO:0000313" key="10">
    <source>
        <dbReference type="Proteomes" id="UP000653156"/>
    </source>
</evidence>
<protein>
    <submittedName>
        <fullName evidence="9">Peptidylprolyl isomerase</fullName>
    </submittedName>
</protein>
<evidence type="ECO:0000256" key="6">
    <source>
        <dbReference type="PROSITE-ProRule" id="PRU00278"/>
    </source>
</evidence>
<dbReference type="PANTHER" id="PTHR47637">
    <property type="entry name" value="CHAPERONE SURA"/>
    <property type="match status" value="1"/>
</dbReference>
<evidence type="ECO:0000313" key="9">
    <source>
        <dbReference type="EMBL" id="QRQ82788.1"/>
    </source>
</evidence>
<dbReference type="InterPro" id="IPR015391">
    <property type="entry name" value="SurA_N"/>
</dbReference>
<keyword evidence="4" id="KW-0143">Chaperone</keyword>
<dbReference type="AlphaFoldDB" id="A0A892ZK36"/>
<dbReference type="SUPFAM" id="SSF54534">
    <property type="entry name" value="FKBP-like"/>
    <property type="match status" value="1"/>
</dbReference>
<evidence type="ECO:0000256" key="7">
    <source>
        <dbReference type="SAM" id="SignalP"/>
    </source>
</evidence>
<feature type="domain" description="PpiC" evidence="8">
    <location>
        <begin position="178"/>
        <end position="272"/>
    </location>
</feature>
<reference evidence="9" key="1">
    <citation type="submission" date="2021-02" db="EMBL/GenBank/DDBJ databases">
        <title>Neisseriaceae sp. 26B isolated from the cloaca of a Common Toad-headed Turtle (Mesoclemmys nasuta).</title>
        <authorList>
            <person name="Spergser J."/>
            <person name="Busse H.-J."/>
        </authorList>
    </citation>
    <scope>NUCLEOTIDE SEQUENCE</scope>
    <source>
        <strain evidence="9">26B</strain>
    </source>
</reference>
<keyword evidence="5 6" id="KW-0413">Isomerase</keyword>
<dbReference type="Pfam" id="PF00639">
    <property type="entry name" value="Rotamase"/>
    <property type="match status" value="1"/>
</dbReference>
<evidence type="ECO:0000259" key="8">
    <source>
        <dbReference type="PROSITE" id="PS50198"/>
    </source>
</evidence>
<keyword evidence="10" id="KW-1185">Reference proteome</keyword>
<keyword evidence="2" id="KW-0574">Periplasm</keyword>
<dbReference type="InterPro" id="IPR023058">
    <property type="entry name" value="PPIase_PpiC_CS"/>
</dbReference>
<feature type="chain" id="PRO_5034715380" evidence="7">
    <location>
        <begin position="23"/>
        <end position="316"/>
    </location>
</feature>
<dbReference type="PROSITE" id="PS50198">
    <property type="entry name" value="PPIC_PPIASE_2"/>
    <property type="match status" value="1"/>
</dbReference>
<dbReference type="InterPro" id="IPR046357">
    <property type="entry name" value="PPIase_dom_sf"/>
</dbReference>
<evidence type="ECO:0000256" key="3">
    <source>
        <dbReference type="ARBA" id="ARBA00023110"/>
    </source>
</evidence>
<dbReference type="EMBL" id="CP069798">
    <property type="protein sequence ID" value="QRQ82788.1"/>
    <property type="molecule type" value="Genomic_DNA"/>
</dbReference>
<dbReference type="PROSITE" id="PS01096">
    <property type="entry name" value="PPIC_PPIASE_1"/>
    <property type="match status" value="1"/>
</dbReference>
<dbReference type="GO" id="GO:0003755">
    <property type="term" value="F:peptidyl-prolyl cis-trans isomerase activity"/>
    <property type="evidence" value="ECO:0007669"/>
    <property type="project" value="UniProtKB-KW"/>
</dbReference>
<evidence type="ECO:0000256" key="2">
    <source>
        <dbReference type="ARBA" id="ARBA00022764"/>
    </source>
</evidence>
<dbReference type="RefSeq" id="WP_230340076.1">
    <property type="nucleotide sequence ID" value="NZ_CP069798.1"/>
</dbReference>
<sequence length="316" mass="34325">MKQLTQGVGIIALALAFQAAVAGDIKPVDSIVAVVDNAVITRQDLSNAVNQIQRQQPKGSKADQAALQQQALLQLVNQSLLVQAAQRSGLSVSEAEIDAEVARIAQAQKLTVAQLYQRVAKEGANRSALRRTIANNLLAQNMQKSITMEQSRVSDAEVDAAIARAQQQGLTLPEGVTSHQYHVQHILIKDDTEASRKLINQLQKQARSGTAFAQLARRYSQDGSAAQGGDLGWIAEGQTVAPFEAAVKALQPGQVSQPVRSQFGWHIIRLVEIKSADTPQERLRNGMRAALSEEKSAQALQNTLRQLHEQAFIQVR</sequence>